<gene>
    <name evidence="2" type="ORF">JOC47_002203</name>
</gene>
<dbReference type="SUPFAM" id="SSF82693">
    <property type="entry name" value="Multidrug efflux transporter AcrB pore domain, PN1, PN2, PC1 and PC2 subdomains"/>
    <property type="match status" value="3"/>
</dbReference>
<sequence length="1029" mass="112608">MKLSDFSVDRPIAITMFVLLVVLIGAVGFTELGVQLMPELELPFVVVQTQYNGATPEEVEDSVTKTLEETVATVEGLDTISSTSRENMSTIFLEFNWDIDVDNAKADVRDKIDMVKDALPDGADEPVIMQFDPANRPVVKIALSGPNLTYLKDLAEDKFQTQLETISGVASVDMKGELSREIQIRVKQEKMNAYGLTFNDISSGIKSSNLDMSVGEINDGVKELTVKGKGEFDSVEEIRNIQLITANGRQINLSDVAVVRDTHSEIAQYSYLNGKRSITLGVKKQNDANTVEVADAVKKRVEELKQNVPGNIDVKVISDSSEFIKDSIASVQQNFMTGGILAVIILFLFLRNVRTTVVISTAIPTSVIATLGMMYFGDLSLNNLTLGGLSLGIGMLLDNSVVVLENIYRHHHEGLGRIQAAKEGAAEVGMAIFASTMTTVIVFLPMIFVDGIAGEIFTPMSKTIAFSLLASLLVALTFIPMLSSKLLRVEIDEEKNKQGKVTKTYKSILCWCLNRRYLIAGSLIVILVLFGFGLIKGYIPLQTEFFPKSDRGKVNVYFELAQGTQLDKTNQFVMNAKDNINEIPEIKDISSEVGSNNNSYEGEIEVDLVDLAKRERGVTKVAEVIRTKLNDLAGAKINVVPQTSMMGRQGKGGGAITINVKGLDLDTLLNLANEIETKVENTEGTRNIAITPKASKPELEIIPRENLAKEMGITKQQLFSTIDTAVDGSDVSKYKEDGEEYDIRLKLFDEESNSINQLLNIKINSPQGGVVPLSQIADMRYATGPNAIEREEQERKFTIGTDTYQRSLGAVLEDIKTKLGKMDLPEGYSINYKGDAGDMRESFQELGQAMIMAIVLVYMVMAAQFESLVHPFVIMFTVPISLIGAITALVVTGIPLSINGFIGIIMLVGIVVNNGIVLVDYINTRREFEDREEAILNAGPIRLRPVLMTASTTMLAMVPLALGIGAGAEMQQAMAIVVIGGLLLATFLTLVIVPVIYDIMEDLSAVVSGFFRKLLHGEEPQQPSNNESI</sequence>
<feature type="transmembrane region" description="Helical" evidence="1">
    <location>
        <begin position="973"/>
        <end position="997"/>
    </location>
</feature>
<feature type="transmembrane region" description="Helical" evidence="1">
    <location>
        <begin position="12"/>
        <end position="30"/>
    </location>
</feature>
<dbReference type="Gene3D" id="1.20.1640.10">
    <property type="entry name" value="Multidrug efflux transporter AcrB transmembrane domain"/>
    <property type="match status" value="2"/>
</dbReference>
<feature type="transmembrane region" description="Helical" evidence="1">
    <location>
        <begin position="388"/>
        <end position="408"/>
    </location>
</feature>
<organism evidence="2 3">
    <name type="scientific">Halanaerobacter jeridensis</name>
    <dbReference type="NCBI Taxonomy" id="706427"/>
    <lineage>
        <taxon>Bacteria</taxon>
        <taxon>Bacillati</taxon>
        <taxon>Bacillota</taxon>
        <taxon>Clostridia</taxon>
        <taxon>Halanaerobiales</taxon>
        <taxon>Halobacteroidaceae</taxon>
        <taxon>Halanaerobacter</taxon>
    </lineage>
</organism>
<feature type="transmembrane region" description="Helical" evidence="1">
    <location>
        <begin position="900"/>
        <end position="922"/>
    </location>
</feature>
<feature type="transmembrane region" description="Helical" evidence="1">
    <location>
        <begin position="943"/>
        <end position="967"/>
    </location>
</feature>
<dbReference type="RefSeq" id="WP_204702092.1">
    <property type="nucleotide sequence ID" value="NZ_JAFBDQ010000011.1"/>
</dbReference>
<evidence type="ECO:0000313" key="2">
    <source>
        <dbReference type="EMBL" id="MBM7557337.1"/>
    </source>
</evidence>
<dbReference type="GO" id="GO:0005886">
    <property type="term" value="C:plasma membrane"/>
    <property type="evidence" value="ECO:0007669"/>
    <property type="project" value="TreeGrafter"/>
</dbReference>
<accession>A0A938XQ57</accession>
<dbReference type="InterPro" id="IPR027463">
    <property type="entry name" value="AcrB_DN_DC_subdom"/>
</dbReference>
<feature type="transmembrane region" description="Helical" evidence="1">
    <location>
        <begin position="331"/>
        <end position="350"/>
    </location>
</feature>
<name>A0A938XQ57_9FIRM</name>
<dbReference type="SUPFAM" id="SSF82714">
    <property type="entry name" value="Multidrug efflux transporter AcrB TolC docking domain, DN and DC subdomains"/>
    <property type="match status" value="2"/>
</dbReference>
<feature type="transmembrane region" description="Helical" evidence="1">
    <location>
        <begin position="872"/>
        <end position="894"/>
    </location>
</feature>
<comment type="caution">
    <text evidence="2">The sequence shown here is derived from an EMBL/GenBank/DDBJ whole genome shotgun (WGS) entry which is preliminary data.</text>
</comment>
<dbReference type="GO" id="GO:0042910">
    <property type="term" value="F:xenobiotic transmembrane transporter activity"/>
    <property type="evidence" value="ECO:0007669"/>
    <property type="project" value="TreeGrafter"/>
</dbReference>
<dbReference type="PANTHER" id="PTHR32063:SF0">
    <property type="entry name" value="SWARMING MOTILITY PROTEIN SWRC"/>
    <property type="match status" value="1"/>
</dbReference>
<proteinExistence type="predicted"/>
<feature type="transmembrane region" description="Helical" evidence="1">
    <location>
        <begin position="460"/>
        <end position="479"/>
    </location>
</feature>
<feature type="transmembrane region" description="Helical" evidence="1">
    <location>
        <begin position="357"/>
        <end position="376"/>
    </location>
</feature>
<keyword evidence="1" id="KW-0812">Transmembrane</keyword>
<dbReference type="PANTHER" id="PTHR32063">
    <property type="match status" value="1"/>
</dbReference>
<keyword evidence="1" id="KW-1133">Transmembrane helix</keyword>
<dbReference type="Proteomes" id="UP000774000">
    <property type="component" value="Unassembled WGS sequence"/>
</dbReference>
<dbReference type="Gene3D" id="3.30.70.1440">
    <property type="entry name" value="Multidrug efflux transporter AcrB pore domain"/>
    <property type="match status" value="1"/>
</dbReference>
<dbReference type="Gene3D" id="3.30.70.1430">
    <property type="entry name" value="Multidrug efflux transporter AcrB pore domain"/>
    <property type="match status" value="2"/>
</dbReference>
<evidence type="ECO:0000313" key="3">
    <source>
        <dbReference type="Proteomes" id="UP000774000"/>
    </source>
</evidence>
<dbReference type="PRINTS" id="PR00702">
    <property type="entry name" value="ACRIFLAVINRP"/>
</dbReference>
<dbReference type="Gene3D" id="3.30.70.1320">
    <property type="entry name" value="Multidrug efflux transporter AcrB pore domain like"/>
    <property type="match status" value="1"/>
</dbReference>
<dbReference type="AlphaFoldDB" id="A0A938XQ57"/>
<dbReference type="Gene3D" id="3.30.2090.10">
    <property type="entry name" value="Multidrug efflux transporter AcrB TolC docking domain, DN and DC subdomains"/>
    <property type="match status" value="2"/>
</dbReference>
<keyword evidence="1" id="KW-0472">Membrane</keyword>
<feature type="transmembrane region" description="Helical" evidence="1">
    <location>
        <begin position="846"/>
        <end position="865"/>
    </location>
</feature>
<feature type="transmembrane region" description="Helical" evidence="1">
    <location>
        <begin position="517"/>
        <end position="539"/>
    </location>
</feature>
<feature type="transmembrane region" description="Helical" evidence="1">
    <location>
        <begin position="428"/>
        <end position="448"/>
    </location>
</feature>
<dbReference type="InterPro" id="IPR001036">
    <property type="entry name" value="Acrflvin-R"/>
</dbReference>
<dbReference type="SUPFAM" id="SSF82866">
    <property type="entry name" value="Multidrug efflux transporter AcrB transmembrane domain"/>
    <property type="match status" value="2"/>
</dbReference>
<reference evidence="2" key="1">
    <citation type="submission" date="2021-01" db="EMBL/GenBank/DDBJ databases">
        <title>Genomic Encyclopedia of Type Strains, Phase IV (KMG-IV): sequencing the most valuable type-strain genomes for metagenomic binning, comparative biology and taxonomic classification.</title>
        <authorList>
            <person name="Goeker M."/>
        </authorList>
    </citation>
    <scope>NUCLEOTIDE SEQUENCE</scope>
    <source>
        <strain evidence="2">DSM 23230</strain>
    </source>
</reference>
<protein>
    <submittedName>
        <fullName evidence="2">HAE1 family hydrophobic/amphiphilic exporter-1</fullName>
    </submittedName>
</protein>
<dbReference type="Pfam" id="PF00873">
    <property type="entry name" value="ACR_tran"/>
    <property type="match status" value="1"/>
</dbReference>
<evidence type="ECO:0000256" key="1">
    <source>
        <dbReference type="SAM" id="Phobius"/>
    </source>
</evidence>
<dbReference type="EMBL" id="JAFBDQ010000011">
    <property type="protein sequence ID" value="MBM7557337.1"/>
    <property type="molecule type" value="Genomic_DNA"/>
</dbReference>
<keyword evidence="3" id="KW-1185">Reference proteome</keyword>